<dbReference type="AlphaFoldDB" id="A0A645H5M2"/>
<proteinExistence type="predicted"/>
<name>A0A645H5M2_9ZZZZ</name>
<organism evidence="1">
    <name type="scientific">bioreactor metagenome</name>
    <dbReference type="NCBI Taxonomy" id="1076179"/>
    <lineage>
        <taxon>unclassified sequences</taxon>
        <taxon>metagenomes</taxon>
        <taxon>ecological metagenomes</taxon>
    </lineage>
</organism>
<dbReference type="EMBL" id="VSSQ01083146">
    <property type="protein sequence ID" value="MPN31574.1"/>
    <property type="molecule type" value="Genomic_DNA"/>
</dbReference>
<accession>A0A645H5M2</accession>
<evidence type="ECO:0000313" key="1">
    <source>
        <dbReference type="EMBL" id="MPN31574.1"/>
    </source>
</evidence>
<gene>
    <name evidence="1" type="ORF">SDC9_179048</name>
</gene>
<reference evidence="1" key="1">
    <citation type="submission" date="2019-08" db="EMBL/GenBank/DDBJ databases">
        <authorList>
            <person name="Kucharzyk K."/>
            <person name="Murdoch R.W."/>
            <person name="Higgins S."/>
            <person name="Loffler F."/>
        </authorList>
    </citation>
    <scope>NUCLEOTIDE SEQUENCE</scope>
</reference>
<sequence>MPPVTSGVISPEKEFHAVTLRQIEKHLHQVGRRSIGIFVFPQYLGWESKRPPVAATDQDDPLDADGFHRPKVPFPLFRTPVLVRDVTGNFVQKGCPDLRHGFNSRKYTSPQK</sequence>
<protein>
    <submittedName>
        <fullName evidence="1">Uncharacterized protein</fullName>
    </submittedName>
</protein>
<comment type="caution">
    <text evidence="1">The sequence shown here is derived from an EMBL/GenBank/DDBJ whole genome shotgun (WGS) entry which is preliminary data.</text>
</comment>